<dbReference type="OrthoDB" id="2999760at2759"/>
<dbReference type="Proteomes" id="UP000623467">
    <property type="component" value="Unassembled WGS sequence"/>
</dbReference>
<dbReference type="EMBL" id="JACAZH010000012">
    <property type="protein sequence ID" value="KAF7353328.1"/>
    <property type="molecule type" value="Genomic_DNA"/>
</dbReference>
<proteinExistence type="predicted"/>
<evidence type="ECO:0000313" key="3">
    <source>
        <dbReference type="Proteomes" id="UP000623467"/>
    </source>
</evidence>
<protein>
    <submittedName>
        <fullName evidence="2">Uncharacterized protein</fullName>
    </submittedName>
</protein>
<reference evidence="2" key="1">
    <citation type="submission" date="2020-05" db="EMBL/GenBank/DDBJ databases">
        <title>Mycena genomes resolve the evolution of fungal bioluminescence.</title>
        <authorList>
            <person name="Tsai I.J."/>
        </authorList>
    </citation>
    <scope>NUCLEOTIDE SEQUENCE</scope>
    <source>
        <strain evidence="2">160909Yilan</strain>
    </source>
</reference>
<feature type="region of interest" description="Disordered" evidence="1">
    <location>
        <begin position="56"/>
        <end position="75"/>
    </location>
</feature>
<keyword evidence="3" id="KW-1185">Reference proteome</keyword>
<accession>A0A8H6Y399</accession>
<comment type="caution">
    <text evidence="2">The sequence shown here is derived from an EMBL/GenBank/DDBJ whole genome shotgun (WGS) entry which is preliminary data.</text>
</comment>
<evidence type="ECO:0000256" key="1">
    <source>
        <dbReference type="SAM" id="MobiDB-lite"/>
    </source>
</evidence>
<evidence type="ECO:0000313" key="2">
    <source>
        <dbReference type="EMBL" id="KAF7353328.1"/>
    </source>
</evidence>
<dbReference type="AlphaFoldDB" id="A0A8H6Y399"/>
<gene>
    <name evidence="2" type="ORF">MSAN_01520900</name>
</gene>
<organism evidence="2 3">
    <name type="scientific">Mycena sanguinolenta</name>
    <dbReference type="NCBI Taxonomy" id="230812"/>
    <lineage>
        <taxon>Eukaryota</taxon>
        <taxon>Fungi</taxon>
        <taxon>Dikarya</taxon>
        <taxon>Basidiomycota</taxon>
        <taxon>Agaricomycotina</taxon>
        <taxon>Agaricomycetes</taxon>
        <taxon>Agaricomycetidae</taxon>
        <taxon>Agaricales</taxon>
        <taxon>Marasmiineae</taxon>
        <taxon>Mycenaceae</taxon>
        <taxon>Mycena</taxon>
    </lineage>
</organism>
<sequence>MDLQPRSDSEFSIVSTDSAAVHPGLVSEGSEPTSDIKLFVNPFSFLSSFFGGLRGNSELPKPTGNNTRNDSETRGRFTTQTIDHLVTNNYNYYNYISGGVGGAGGVGRDHGIGGGGGAGYGPTLNFYAPPREEQSEFRTIRQGDIKLRKQIGSESYHVVDFQNRLCREAVVRRVYSGEIRGDPGPVTVTMYEGDWAEERWRQDVAKYAAIRNPYIMQLYGLVNTRTLRAMVFHDGADHEYYMLTEADIAKQN</sequence>
<name>A0A8H6Y399_9AGAR</name>